<keyword evidence="6" id="KW-1185">Reference proteome</keyword>
<accession>A0AAD4L7F7</accession>
<keyword evidence="1" id="KW-0677">Repeat</keyword>
<dbReference type="Gene3D" id="1.25.40.20">
    <property type="entry name" value="Ankyrin repeat-containing domain"/>
    <property type="match status" value="4"/>
</dbReference>
<dbReference type="Pfam" id="PF12796">
    <property type="entry name" value="Ank_2"/>
    <property type="match status" value="2"/>
</dbReference>
<feature type="repeat" description="ANK" evidence="3">
    <location>
        <begin position="260"/>
        <end position="298"/>
    </location>
</feature>
<dbReference type="AlphaFoldDB" id="A0AAD4L7F7"/>
<proteinExistence type="predicted"/>
<reference evidence="5" key="1">
    <citation type="submission" date="2022-01" db="EMBL/GenBank/DDBJ databases">
        <title>Comparative genomics reveals a dynamic genome evolution in the ectomycorrhizal milk-cap (Lactarius) mushrooms.</title>
        <authorList>
            <consortium name="DOE Joint Genome Institute"/>
            <person name="Lebreton A."/>
            <person name="Tang N."/>
            <person name="Kuo A."/>
            <person name="LaButti K."/>
            <person name="Drula E."/>
            <person name="Barry K."/>
            <person name="Clum A."/>
            <person name="Lipzen A."/>
            <person name="Mousain D."/>
            <person name="Ng V."/>
            <person name="Wang R."/>
            <person name="Wang X."/>
            <person name="Dai Y."/>
            <person name="Henrissat B."/>
            <person name="Grigoriev I.V."/>
            <person name="Guerin-Laguette A."/>
            <person name="Yu F."/>
            <person name="Martin F.M."/>
        </authorList>
    </citation>
    <scope>NUCLEOTIDE SEQUENCE</scope>
    <source>
        <strain evidence="5">QP</strain>
    </source>
</reference>
<feature type="repeat" description="ANK" evidence="3">
    <location>
        <begin position="187"/>
        <end position="225"/>
    </location>
</feature>
<evidence type="ECO:0000313" key="5">
    <source>
        <dbReference type="EMBL" id="KAH8983030.1"/>
    </source>
</evidence>
<feature type="repeat" description="ANK" evidence="3">
    <location>
        <begin position="43"/>
        <end position="81"/>
    </location>
</feature>
<feature type="region of interest" description="Disordered" evidence="4">
    <location>
        <begin position="28"/>
        <end position="53"/>
    </location>
</feature>
<evidence type="ECO:0000256" key="4">
    <source>
        <dbReference type="SAM" id="MobiDB-lite"/>
    </source>
</evidence>
<protein>
    <submittedName>
        <fullName evidence="5">Ankyrin repeat-containing domain protein</fullName>
    </submittedName>
</protein>
<feature type="repeat" description="ANK" evidence="3">
    <location>
        <begin position="154"/>
        <end position="186"/>
    </location>
</feature>
<dbReference type="SUPFAM" id="SSF48403">
    <property type="entry name" value="Ankyrin repeat"/>
    <property type="match status" value="1"/>
</dbReference>
<gene>
    <name evidence="5" type="ORF">EDB92DRAFT_1613612</name>
</gene>
<dbReference type="PROSITE" id="PS50297">
    <property type="entry name" value="ANK_REP_REGION"/>
    <property type="match status" value="5"/>
</dbReference>
<dbReference type="Pfam" id="PF13637">
    <property type="entry name" value="Ank_4"/>
    <property type="match status" value="1"/>
</dbReference>
<dbReference type="SMART" id="SM00248">
    <property type="entry name" value="ANK"/>
    <property type="match status" value="8"/>
</dbReference>
<evidence type="ECO:0000256" key="1">
    <source>
        <dbReference type="ARBA" id="ARBA00022737"/>
    </source>
</evidence>
<feature type="repeat" description="ANK" evidence="3">
    <location>
        <begin position="227"/>
        <end position="259"/>
    </location>
</feature>
<comment type="caution">
    <text evidence="5">The sequence shown here is derived from an EMBL/GenBank/DDBJ whole genome shotgun (WGS) entry which is preliminary data.</text>
</comment>
<sequence length="334" mass="36908">MARIRTTQRQMDTVTCRILPWEVPDRAGTSRPWCRNENAEADNGDSPLHSASCGKYKSQEDGVRIVRLFLERGMDVNRKRNDHCTPLHVASYCGKVEIVRLLLECGARVDVGASTGAIPLHSVSWGEYESQEDGIHVARLLLERASDVNARGKDKWTPLHAAAYYGKPEIVRLLLDHSAEANSEADNGDTPLHLVSRGKYEPPEDGVRVARLLLERGADVNKQRHNDQCTALHSASYWGKIDVVQLLLEDGARTNVEASTGATPLHSVSWGEHGSQEDGVRIGRLLLEHGADVNAKAKSGQTPIDSATRNQRFKLAQLLLENAVIFHAQRPRAS</sequence>
<dbReference type="Pfam" id="PF00023">
    <property type="entry name" value="Ank"/>
    <property type="match status" value="1"/>
</dbReference>
<name>A0AAD4L7F7_9AGAM</name>
<evidence type="ECO:0000256" key="3">
    <source>
        <dbReference type="PROSITE-ProRule" id="PRU00023"/>
    </source>
</evidence>
<dbReference type="Proteomes" id="UP001201163">
    <property type="component" value="Unassembled WGS sequence"/>
</dbReference>
<organism evidence="5 6">
    <name type="scientific">Lactarius akahatsu</name>
    <dbReference type="NCBI Taxonomy" id="416441"/>
    <lineage>
        <taxon>Eukaryota</taxon>
        <taxon>Fungi</taxon>
        <taxon>Dikarya</taxon>
        <taxon>Basidiomycota</taxon>
        <taxon>Agaricomycotina</taxon>
        <taxon>Agaricomycetes</taxon>
        <taxon>Russulales</taxon>
        <taxon>Russulaceae</taxon>
        <taxon>Lactarius</taxon>
    </lineage>
</organism>
<dbReference type="PANTHER" id="PTHR24198">
    <property type="entry name" value="ANKYRIN REPEAT AND PROTEIN KINASE DOMAIN-CONTAINING PROTEIN"/>
    <property type="match status" value="1"/>
</dbReference>
<keyword evidence="2 3" id="KW-0040">ANK repeat</keyword>
<dbReference type="PANTHER" id="PTHR24198:SF165">
    <property type="entry name" value="ANKYRIN REPEAT-CONTAINING PROTEIN-RELATED"/>
    <property type="match status" value="1"/>
</dbReference>
<evidence type="ECO:0000313" key="6">
    <source>
        <dbReference type="Proteomes" id="UP001201163"/>
    </source>
</evidence>
<dbReference type="InterPro" id="IPR036770">
    <property type="entry name" value="Ankyrin_rpt-contain_sf"/>
</dbReference>
<dbReference type="PRINTS" id="PR01415">
    <property type="entry name" value="ANKYRIN"/>
</dbReference>
<dbReference type="PROSITE" id="PS50088">
    <property type="entry name" value="ANK_REPEAT"/>
    <property type="match status" value="6"/>
</dbReference>
<dbReference type="EMBL" id="JAKELL010000093">
    <property type="protein sequence ID" value="KAH8983030.1"/>
    <property type="molecule type" value="Genomic_DNA"/>
</dbReference>
<feature type="repeat" description="ANK" evidence="3">
    <location>
        <begin position="82"/>
        <end position="114"/>
    </location>
</feature>
<dbReference type="InterPro" id="IPR002110">
    <property type="entry name" value="Ankyrin_rpt"/>
</dbReference>
<evidence type="ECO:0000256" key="2">
    <source>
        <dbReference type="ARBA" id="ARBA00023043"/>
    </source>
</evidence>